<comment type="caution">
    <text evidence="4">The sequence shown here is derived from an EMBL/GenBank/DDBJ whole genome shotgun (WGS) entry which is preliminary data.</text>
</comment>
<dbReference type="HAMAP" id="MF_00274">
    <property type="entry name" value="DNA_YbaB_EbfC"/>
    <property type="match status" value="1"/>
</dbReference>
<dbReference type="OrthoDB" id="9803080at2"/>
<dbReference type="PIRSF" id="PIRSF004555">
    <property type="entry name" value="UCP004555"/>
    <property type="match status" value="1"/>
</dbReference>
<keyword evidence="3" id="KW-0175">Coiled coil</keyword>
<sequence length="106" mass="11418">MDMMKMMKKAKEMQAKMAQMQEEVAEMEATGVAGGDLVKVTLTGKGEMKSLAIDPSLINADDAEILEDLIIAAHNDAKGKVETAMQDKMQDMTGDLGLPAGMKLPF</sequence>
<organism evidence="4 5">
    <name type="scientific">Cohaesibacter celericrescens</name>
    <dbReference type="NCBI Taxonomy" id="2067669"/>
    <lineage>
        <taxon>Bacteria</taxon>
        <taxon>Pseudomonadati</taxon>
        <taxon>Pseudomonadota</taxon>
        <taxon>Alphaproteobacteria</taxon>
        <taxon>Hyphomicrobiales</taxon>
        <taxon>Cohaesibacteraceae</taxon>
    </lineage>
</organism>
<dbReference type="GO" id="GO:0003677">
    <property type="term" value="F:DNA binding"/>
    <property type="evidence" value="ECO:0007669"/>
    <property type="project" value="UniProtKB-UniRule"/>
</dbReference>
<dbReference type="NCBIfam" id="TIGR00103">
    <property type="entry name" value="DNA_YbaB_EbfC"/>
    <property type="match status" value="1"/>
</dbReference>
<name>A0A2N5XMM6_9HYPH</name>
<dbReference type="GO" id="GO:0005829">
    <property type="term" value="C:cytosol"/>
    <property type="evidence" value="ECO:0007669"/>
    <property type="project" value="TreeGrafter"/>
</dbReference>
<accession>A0A2N5XMM6</accession>
<dbReference type="AlphaFoldDB" id="A0A2N5XMM6"/>
<dbReference type="PANTHER" id="PTHR33449:SF1">
    <property type="entry name" value="NUCLEOID-ASSOCIATED PROTEIN YBAB"/>
    <property type="match status" value="1"/>
</dbReference>
<evidence type="ECO:0000256" key="1">
    <source>
        <dbReference type="ARBA" id="ARBA00023125"/>
    </source>
</evidence>
<gene>
    <name evidence="4" type="ORF">C0081_17000</name>
</gene>
<dbReference type="Proteomes" id="UP000234881">
    <property type="component" value="Unassembled WGS sequence"/>
</dbReference>
<dbReference type="Pfam" id="PF02575">
    <property type="entry name" value="YbaB_DNA_bd"/>
    <property type="match status" value="1"/>
</dbReference>
<evidence type="ECO:0000256" key="2">
    <source>
        <dbReference type="HAMAP-Rule" id="MF_00274"/>
    </source>
</evidence>
<dbReference type="Gene3D" id="3.30.1310.10">
    <property type="entry name" value="Nucleoid-associated protein YbaB-like domain"/>
    <property type="match status" value="1"/>
</dbReference>
<evidence type="ECO:0000313" key="5">
    <source>
        <dbReference type="Proteomes" id="UP000234881"/>
    </source>
</evidence>
<proteinExistence type="inferred from homology"/>
<keyword evidence="1 2" id="KW-0238">DNA-binding</keyword>
<keyword evidence="2" id="KW-0963">Cytoplasm</keyword>
<dbReference type="InterPro" id="IPR036894">
    <property type="entry name" value="YbaB-like_sf"/>
</dbReference>
<dbReference type="SUPFAM" id="SSF82607">
    <property type="entry name" value="YbaB-like"/>
    <property type="match status" value="1"/>
</dbReference>
<protein>
    <recommendedName>
        <fullName evidence="2">Nucleoid-associated protein C0081_17000</fullName>
    </recommendedName>
</protein>
<comment type="similarity">
    <text evidence="2">Belongs to the YbaB/EbfC family.</text>
</comment>
<keyword evidence="5" id="KW-1185">Reference proteome</keyword>
<evidence type="ECO:0000313" key="4">
    <source>
        <dbReference type="EMBL" id="PLW75806.1"/>
    </source>
</evidence>
<feature type="coiled-coil region" evidence="3">
    <location>
        <begin position="3"/>
        <end position="30"/>
    </location>
</feature>
<comment type="function">
    <text evidence="2">Binds to DNA and alters its conformation. May be involved in regulation of gene expression, nucleoid organization and DNA protection.</text>
</comment>
<evidence type="ECO:0000256" key="3">
    <source>
        <dbReference type="SAM" id="Coils"/>
    </source>
</evidence>
<comment type="subcellular location">
    <subcellularLocation>
        <location evidence="2">Cytoplasm</location>
        <location evidence="2">Nucleoid</location>
    </subcellularLocation>
</comment>
<dbReference type="PANTHER" id="PTHR33449">
    <property type="entry name" value="NUCLEOID-ASSOCIATED PROTEIN YBAB"/>
    <property type="match status" value="1"/>
</dbReference>
<dbReference type="EMBL" id="PKUQ01000042">
    <property type="protein sequence ID" value="PLW75806.1"/>
    <property type="molecule type" value="Genomic_DNA"/>
</dbReference>
<reference evidence="4 5" key="1">
    <citation type="submission" date="2018-01" db="EMBL/GenBank/DDBJ databases">
        <title>The draft genome sequence of Cohaesibacter sp. H1304.</title>
        <authorList>
            <person name="Wang N.-N."/>
            <person name="Du Z.-J."/>
        </authorList>
    </citation>
    <scope>NUCLEOTIDE SEQUENCE [LARGE SCALE GENOMIC DNA]</scope>
    <source>
        <strain evidence="4 5">H1304</strain>
    </source>
</reference>
<comment type="subunit">
    <text evidence="2">Homodimer.</text>
</comment>
<dbReference type="GO" id="GO:0043590">
    <property type="term" value="C:bacterial nucleoid"/>
    <property type="evidence" value="ECO:0007669"/>
    <property type="project" value="UniProtKB-UniRule"/>
</dbReference>
<dbReference type="InterPro" id="IPR004401">
    <property type="entry name" value="YbaB/EbfC"/>
</dbReference>